<keyword evidence="4" id="KW-1185">Reference proteome</keyword>
<dbReference type="Pfam" id="PF00550">
    <property type="entry name" value="PP-binding"/>
    <property type="match status" value="1"/>
</dbReference>
<dbReference type="InterPro" id="IPR042099">
    <property type="entry name" value="ANL_N_sf"/>
</dbReference>
<dbReference type="PROSITE" id="PS50075">
    <property type="entry name" value="CARRIER"/>
    <property type="match status" value="1"/>
</dbReference>
<name>A0ABW0CSS9_STRCD</name>
<dbReference type="PROSITE" id="PS00455">
    <property type="entry name" value="AMP_BINDING"/>
    <property type="match status" value="1"/>
</dbReference>
<dbReference type="Gene3D" id="3.40.50.12780">
    <property type="entry name" value="N-terminal domain of ligase-like"/>
    <property type="match status" value="1"/>
</dbReference>
<gene>
    <name evidence="3" type="ORF">ACFPQ9_34595</name>
</gene>
<dbReference type="Gene3D" id="3.30.300.30">
    <property type="match status" value="1"/>
</dbReference>
<dbReference type="InterPro" id="IPR010071">
    <property type="entry name" value="AA_adenyl_dom"/>
</dbReference>
<evidence type="ECO:0000313" key="4">
    <source>
        <dbReference type="Proteomes" id="UP001596263"/>
    </source>
</evidence>
<dbReference type="PANTHER" id="PTHR45527:SF1">
    <property type="entry name" value="FATTY ACID SYNTHASE"/>
    <property type="match status" value="1"/>
</dbReference>
<feature type="domain" description="Carrier" evidence="2">
    <location>
        <begin position="517"/>
        <end position="591"/>
    </location>
</feature>
<evidence type="ECO:0000259" key="2">
    <source>
        <dbReference type="PROSITE" id="PS50075"/>
    </source>
</evidence>
<evidence type="ECO:0000313" key="3">
    <source>
        <dbReference type="EMBL" id="MFC5218986.1"/>
    </source>
</evidence>
<dbReference type="InterPro" id="IPR025110">
    <property type="entry name" value="AMP-bd_C"/>
</dbReference>
<organism evidence="3 4">
    <name type="scientific">Streptomyces coerulescens</name>
    <dbReference type="NCBI Taxonomy" id="29304"/>
    <lineage>
        <taxon>Bacteria</taxon>
        <taxon>Bacillati</taxon>
        <taxon>Actinomycetota</taxon>
        <taxon>Actinomycetes</taxon>
        <taxon>Kitasatosporales</taxon>
        <taxon>Streptomycetaceae</taxon>
        <taxon>Streptomyces</taxon>
    </lineage>
</organism>
<dbReference type="InterPro" id="IPR009081">
    <property type="entry name" value="PP-bd_ACP"/>
</dbReference>
<dbReference type="SUPFAM" id="SSF56801">
    <property type="entry name" value="Acetyl-CoA synthetase-like"/>
    <property type="match status" value="1"/>
</dbReference>
<feature type="region of interest" description="Disordered" evidence="1">
    <location>
        <begin position="130"/>
        <end position="149"/>
    </location>
</feature>
<dbReference type="Pfam" id="PF13193">
    <property type="entry name" value="AMP-binding_C"/>
    <property type="match status" value="1"/>
</dbReference>
<dbReference type="EMBL" id="JBHSKM010000030">
    <property type="protein sequence ID" value="MFC5218986.1"/>
    <property type="molecule type" value="Genomic_DNA"/>
</dbReference>
<dbReference type="InterPro" id="IPR036736">
    <property type="entry name" value="ACP-like_sf"/>
</dbReference>
<sequence>MSESAQSLIAELFERQVGLRPDEIAVVCGDRRLTYAEVDRLAELMAARLRERGVGEECIIGLALERSELCAVAWLSVAKANAVCLWLDPDYPVERVSAMVRDAGPALIVTSRATDERIAPIAPEMPRWVLDGDDHHTPHDEDPPARPRRRAPLESASYVIYTSGSTGRPKGTVLTSTGVESLVETAVRRFGVTPDSRILQFSSLSFDVGFLEMCMALLVGGRLVVVPTEERTADARFLELLRREGVTHAGLPPAFLELLPEDGPVPDPFTIMTGADKVPVSVARRWSEKARILVCYGVTEATVNSTVWPYDPGWDAAVAPIGIEDPGTEALLLDASLRPVEPGQSGELYLAGDGLARGYLDRPDLTAQRFVANPFGAPGSRMYRTGDRAVRHPDGVLEFLGRVDDQLKIRGHRIEPTEVEGAVLSHPSVAQAVVAAQELGPGDVQLAAFVVAAEGQDIDPQALRRHIAGLLPAYMVPSVLTRVPALAVLPNGKIDRRSLPSANLAEGAAPPAASAGAPADGAEETLRALLSEAVGREVADAFDFVAMGGQSLAAMRLVSTLRARLGCEMTISDLFAARSVRELVRHLPVGGSVVPVLRAGERGPGPLPLSFEQERLWVLEAL</sequence>
<proteinExistence type="predicted"/>
<feature type="compositionally biased region" description="Basic and acidic residues" evidence="1">
    <location>
        <begin position="130"/>
        <end position="145"/>
    </location>
</feature>
<dbReference type="SUPFAM" id="SSF47336">
    <property type="entry name" value="ACP-like"/>
    <property type="match status" value="1"/>
</dbReference>
<reference evidence="4" key="1">
    <citation type="journal article" date="2019" name="Int. J. Syst. Evol. Microbiol.">
        <title>The Global Catalogue of Microorganisms (GCM) 10K type strain sequencing project: providing services to taxonomists for standard genome sequencing and annotation.</title>
        <authorList>
            <consortium name="The Broad Institute Genomics Platform"/>
            <consortium name="The Broad Institute Genome Sequencing Center for Infectious Disease"/>
            <person name="Wu L."/>
            <person name="Ma J."/>
        </authorList>
    </citation>
    <scope>NUCLEOTIDE SEQUENCE [LARGE SCALE GENOMIC DNA]</scope>
    <source>
        <strain evidence="4">KCTC 42586</strain>
    </source>
</reference>
<evidence type="ECO:0000256" key="1">
    <source>
        <dbReference type="SAM" id="MobiDB-lite"/>
    </source>
</evidence>
<dbReference type="Proteomes" id="UP001596263">
    <property type="component" value="Unassembled WGS sequence"/>
</dbReference>
<dbReference type="InterPro" id="IPR000873">
    <property type="entry name" value="AMP-dep_synth/lig_dom"/>
</dbReference>
<dbReference type="InterPro" id="IPR045851">
    <property type="entry name" value="AMP-bd_C_sf"/>
</dbReference>
<feature type="non-terminal residue" evidence="3">
    <location>
        <position position="622"/>
    </location>
</feature>
<comment type="caution">
    <text evidence="3">The sequence shown here is derived from an EMBL/GenBank/DDBJ whole genome shotgun (WGS) entry which is preliminary data.</text>
</comment>
<dbReference type="RefSeq" id="WP_380862318.1">
    <property type="nucleotide sequence ID" value="NZ_JBHSKM010000030.1"/>
</dbReference>
<dbReference type="PANTHER" id="PTHR45527">
    <property type="entry name" value="NONRIBOSOMAL PEPTIDE SYNTHETASE"/>
    <property type="match status" value="1"/>
</dbReference>
<dbReference type="Gene3D" id="1.10.1200.10">
    <property type="entry name" value="ACP-like"/>
    <property type="match status" value="1"/>
</dbReference>
<accession>A0ABW0CSS9</accession>
<dbReference type="InterPro" id="IPR020845">
    <property type="entry name" value="AMP-binding_CS"/>
</dbReference>
<dbReference type="NCBIfam" id="TIGR01733">
    <property type="entry name" value="AA-adenyl-dom"/>
    <property type="match status" value="1"/>
</dbReference>
<protein>
    <submittedName>
        <fullName evidence="3">Non-ribosomal peptide synthetase</fullName>
    </submittedName>
</protein>
<dbReference type="Pfam" id="PF00501">
    <property type="entry name" value="AMP-binding"/>
    <property type="match status" value="1"/>
</dbReference>